<feature type="modified residue" description="N6-(pyridoxal phosphate)lysine" evidence="5">
    <location>
        <position position="111"/>
    </location>
</feature>
<dbReference type="NCBIfam" id="TIGR00260">
    <property type="entry name" value="thrC"/>
    <property type="match status" value="1"/>
</dbReference>
<reference evidence="8" key="1">
    <citation type="submission" date="2015-09" db="EMBL/GenBank/DDBJ databases">
        <authorList>
            <consortium name="Pathogen Informatics"/>
        </authorList>
    </citation>
    <scope>NUCLEOTIDE SEQUENCE</scope>
    <source>
        <strain evidence="8">2789STDY5834896</strain>
    </source>
</reference>
<dbReference type="EMBL" id="FMHG01000001">
    <property type="protein sequence ID" value="SCJ45397.1"/>
    <property type="molecule type" value="Genomic_DNA"/>
</dbReference>
<dbReference type="InterPro" id="IPR029144">
    <property type="entry name" value="Thr_synth_N"/>
</dbReference>
<dbReference type="InterPro" id="IPR001926">
    <property type="entry name" value="TrpB-like_PALP"/>
</dbReference>
<dbReference type="CDD" id="cd01560">
    <property type="entry name" value="Thr-synth_2"/>
    <property type="match status" value="1"/>
</dbReference>
<feature type="domain" description="Tryptophan synthase beta chain-like PALP" evidence="6">
    <location>
        <begin position="101"/>
        <end position="424"/>
    </location>
</feature>
<evidence type="ECO:0000259" key="7">
    <source>
        <dbReference type="Pfam" id="PF14821"/>
    </source>
</evidence>
<dbReference type="AlphaFoldDB" id="A0A1C6GJR8"/>
<evidence type="ECO:0000259" key="6">
    <source>
        <dbReference type="Pfam" id="PF00291"/>
    </source>
</evidence>
<dbReference type="Gene3D" id="3.90.1380.10">
    <property type="entry name" value="Threonine synthase, N-terminal domain"/>
    <property type="match status" value="1"/>
</dbReference>
<keyword evidence="8" id="KW-0456">Lyase</keyword>
<dbReference type="Pfam" id="PF14821">
    <property type="entry name" value="Thr_synth_N"/>
    <property type="match status" value="1"/>
</dbReference>
<dbReference type="SUPFAM" id="SSF53686">
    <property type="entry name" value="Tryptophan synthase beta subunit-like PLP-dependent enzymes"/>
    <property type="match status" value="1"/>
</dbReference>
<sequence length="494" mass="53229">MEYCSTRDRAYHKSAAEVILQGISSEGGLFIPRQIPALGDLLEQLRGADYRTVARAVMGLYLTDFTAAEVADCVAAAYDDLSFPEGAAPMSALGEEMSVLELWHGPTCAFKDMALQMLPVLMSASNKKVGDGKEIVILVATSGDTGKAALEGFKDVPGTQIAVFYPEEGVSHMQKRQMMTQEGQNVQVFGIKGNFDDCQTGVKAIFTDPAVTQAFLDAGKRFSSANSINWGRLLPQVVYYVYAYLQQVEQGRVQMGQPVNFVVPTGNFGNILAAYLAGEMGLPVGKLICASNQNCVLTEFLQTGRYDRNRPFYTTISPSMDILISSNLERLIYLLSGGDDALVRRLYGQLAKDGTFTVDGALLERLRAQFAAGCATDDETADTIRAVFERYGYLCDTHTAVAVKVYRDYCRDTGDTTPTVVVSTASPYKFAGSVLAALGERCPDDDFAVLDALQAVSGVPVPAPLAALQGKKDRFTTVCAPADMLAAVRAALGV</sequence>
<dbReference type="InterPro" id="IPR036052">
    <property type="entry name" value="TrpB-like_PALP_sf"/>
</dbReference>
<accession>A0A1C6GJR8</accession>
<evidence type="ECO:0000256" key="4">
    <source>
        <dbReference type="NCBIfam" id="TIGR00260"/>
    </source>
</evidence>
<dbReference type="InterPro" id="IPR037158">
    <property type="entry name" value="Thr_synth_N_sf"/>
</dbReference>
<evidence type="ECO:0000256" key="1">
    <source>
        <dbReference type="ARBA" id="ARBA00001933"/>
    </source>
</evidence>
<comment type="similarity">
    <text evidence="2">Belongs to the threonine synthase family.</text>
</comment>
<evidence type="ECO:0000313" key="8">
    <source>
        <dbReference type="EMBL" id="SCJ45397.1"/>
    </source>
</evidence>
<protein>
    <recommendedName>
        <fullName evidence="4">Threonine synthase</fullName>
        <ecNumber evidence="4">4.2.3.1</ecNumber>
    </recommendedName>
</protein>
<name>A0A1C6GJR8_9FIRM</name>
<evidence type="ECO:0000256" key="5">
    <source>
        <dbReference type="PIRSR" id="PIRSR604450-51"/>
    </source>
</evidence>
<dbReference type="PANTHER" id="PTHR43515">
    <property type="entry name" value="THREONINE SYNTHASE-LIKE 1"/>
    <property type="match status" value="1"/>
</dbReference>
<keyword evidence="3 5" id="KW-0663">Pyridoxal phosphate</keyword>
<dbReference type="InterPro" id="IPR004450">
    <property type="entry name" value="Thr_synthase-like"/>
</dbReference>
<feature type="domain" description="Threonine synthase N-terminal" evidence="7">
    <location>
        <begin position="2"/>
        <end position="78"/>
    </location>
</feature>
<proteinExistence type="inferred from homology"/>
<dbReference type="Pfam" id="PF00291">
    <property type="entry name" value="PALP"/>
    <property type="match status" value="1"/>
</dbReference>
<comment type="cofactor">
    <cofactor evidence="1 5">
        <name>pyridoxal 5'-phosphate</name>
        <dbReference type="ChEBI" id="CHEBI:597326"/>
    </cofactor>
</comment>
<organism evidence="8">
    <name type="scientific">uncultured Anaerotruncus sp</name>
    <dbReference type="NCBI Taxonomy" id="905011"/>
    <lineage>
        <taxon>Bacteria</taxon>
        <taxon>Bacillati</taxon>
        <taxon>Bacillota</taxon>
        <taxon>Clostridia</taxon>
        <taxon>Eubacteriales</taxon>
        <taxon>Oscillospiraceae</taxon>
        <taxon>Anaerotruncus</taxon>
        <taxon>environmental samples</taxon>
    </lineage>
</organism>
<dbReference type="EC" id="4.2.3.1" evidence="4"/>
<dbReference type="Gene3D" id="3.40.50.1100">
    <property type="match status" value="2"/>
</dbReference>
<gene>
    <name evidence="8" type="primary">thrC</name>
    <name evidence="8" type="ORF">SAMEA3545359_00415</name>
</gene>
<dbReference type="PANTHER" id="PTHR43515:SF1">
    <property type="entry name" value="THREONINE SYNTHASE-LIKE 1"/>
    <property type="match status" value="1"/>
</dbReference>
<dbReference type="GO" id="GO:0005737">
    <property type="term" value="C:cytoplasm"/>
    <property type="evidence" value="ECO:0007669"/>
    <property type="project" value="TreeGrafter"/>
</dbReference>
<dbReference type="GO" id="GO:0009088">
    <property type="term" value="P:threonine biosynthetic process"/>
    <property type="evidence" value="ECO:0007669"/>
    <property type="project" value="UniProtKB-UniRule"/>
</dbReference>
<evidence type="ECO:0000256" key="2">
    <source>
        <dbReference type="ARBA" id="ARBA00005517"/>
    </source>
</evidence>
<evidence type="ECO:0000256" key="3">
    <source>
        <dbReference type="ARBA" id="ARBA00022898"/>
    </source>
</evidence>
<dbReference type="GO" id="GO:0004795">
    <property type="term" value="F:threonine synthase activity"/>
    <property type="evidence" value="ECO:0007669"/>
    <property type="project" value="UniProtKB-UniRule"/>
</dbReference>